<dbReference type="RefSeq" id="WP_123168588.1">
    <property type="nucleotide sequence ID" value="NZ_QKOD01000004.1"/>
</dbReference>
<proteinExistence type="predicted"/>
<dbReference type="Proteomes" id="UP000275436">
    <property type="component" value="Unassembled WGS sequence"/>
</dbReference>
<feature type="chain" id="PRO_5017984874" evidence="2">
    <location>
        <begin position="24"/>
        <end position="287"/>
    </location>
</feature>
<dbReference type="InterPro" id="IPR029058">
    <property type="entry name" value="AB_hydrolase_fold"/>
</dbReference>
<dbReference type="InterPro" id="IPR050261">
    <property type="entry name" value="FrsA_esterase"/>
</dbReference>
<dbReference type="PANTHER" id="PTHR22946:SF9">
    <property type="entry name" value="POLYKETIDE TRANSFERASE AF380"/>
    <property type="match status" value="1"/>
</dbReference>
<keyword evidence="1 4" id="KW-0378">Hydrolase</keyword>
<evidence type="ECO:0000313" key="5">
    <source>
        <dbReference type="Proteomes" id="UP000275436"/>
    </source>
</evidence>
<evidence type="ECO:0000256" key="2">
    <source>
        <dbReference type="SAM" id="SignalP"/>
    </source>
</evidence>
<gene>
    <name evidence="4" type="ORF">DNR46_18315</name>
</gene>
<feature type="signal peptide" evidence="2">
    <location>
        <begin position="1"/>
        <end position="23"/>
    </location>
</feature>
<reference evidence="4 5" key="1">
    <citation type="journal article" date="2018" name="Mol. Plant Microbe Interact.">
        <title>Taxonomically Different Co-Microsymbionts of a Relict Legume, Oxytropis popoviana, Have Complementary Sets of Symbiotic Genes and Together Increase the Efficiency of Plant Nodulation.</title>
        <authorList>
            <person name="Safronova V."/>
            <person name="Belimov A."/>
            <person name="Sazanova A."/>
            <person name="Chirak E."/>
            <person name="Verkhozina A."/>
            <person name="Kuznetsova I."/>
            <person name="Andronov E."/>
            <person name="Puhalsky J."/>
            <person name="Tikhonovich I."/>
        </authorList>
    </citation>
    <scope>NUCLEOTIDE SEQUENCE [LARGE SCALE GENOMIC DNA]</scope>
    <source>
        <strain evidence="4 5">Opo-235</strain>
    </source>
</reference>
<accession>A0A3M9XAZ3</accession>
<dbReference type="EMBL" id="QKOD01000004">
    <property type="protein sequence ID" value="RNJ44580.1"/>
    <property type="molecule type" value="Genomic_DNA"/>
</dbReference>
<dbReference type="Pfam" id="PF01738">
    <property type="entry name" value="DLH"/>
    <property type="match status" value="1"/>
</dbReference>
<keyword evidence="2" id="KW-0732">Signal</keyword>
<evidence type="ECO:0000313" key="4">
    <source>
        <dbReference type="EMBL" id="RNJ44580.1"/>
    </source>
</evidence>
<comment type="caution">
    <text evidence="4">The sequence shown here is derived from an EMBL/GenBank/DDBJ whole genome shotgun (WGS) entry which is preliminary data.</text>
</comment>
<name>A0A3M9XAZ3_9HYPH</name>
<dbReference type="AlphaFoldDB" id="A0A3M9XAZ3"/>
<dbReference type="InterPro" id="IPR002925">
    <property type="entry name" value="Dienelactn_hydro"/>
</dbReference>
<dbReference type="Gene3D" id="3.40.50.1820">
    <property type="entry name" value="alpha/beta hydrolase"/>
    <property type="match status" value="1"/>
</dbReference>
<feature type="domain" description="Dienelactone hydrolase" evidence="3">
    <location>
        <begin position="44"/>
        <end position="282"/>
    </location>
</feature>
<evidence type="ECO:0000259" key="3">
    <source>
        <dbReference type="Pfam" id="PF01738"/>
    </source>
</evidence>
<protein>
    <submittedName>
        <fullName evidence="4">Dienelactone hydrolase family protein</fullName>
    </submittedName>
</protein>
<evidence type="ECO:0000256" key="1">
    <source>
        <dbReference type="ARBA" id="ARBA00022801"/>
    </source>
</evidence>
<organism evidence="4 5">
    <name type="scientific">Mesorhizobium japonicum</name>
    <dbReference type="NCBI Taxonomy" id="2066070"/>
    <lineage>
        <taxon>Bacteria</taxon>
        <taxon>Pseudomonadati</taxon>
        <taxon>Pseudomonadota</taxon>
        <taxon>Alphaproteobacteria</taxon>
        <taxon>Hyphomicrobiales</taxon>
        <taxon>Phyllobacteriaceae</taxon>
        <taxon>Mesorhizobium</taxon>
    </lineage>
</organism>
<sequence length="287" mass="30711">MQAKHLVTLAGLFALWMSQPAAAASQEPDRVSIPAAGKNEPATLDAMLFKPQGQGPFPAVVAMHGCSGLWSSKNSAELSPRHADWGRRLAALGYVVIFPDSFGSRDLGPQCKNGDREVEPYRERVEDANAARRYLQALAYVKPAAIALLGWSNGGSTVLYTVRPKDTPKPDSPDFRAAVAFYPGCTAPAEKGDWATRVPLLIVMGEADDWTPAKPCKALADANPDSVKLILYPGAYHDFDNEAQKLHELHGLAYTANGDGVAHAGLNPAARAAALKDVPDFLAVLKQ</sequence>
<dbReference type="GO" id="GO:0052689">
    <property type="term" value="F:carboxylic ester hydrolase activity"/>
    <property type="evidence" value="ECO:0007669"/>
    <property type="project" value="UniProtKB-ARBA"/>
</dbReference>
<dbReference type="PANTHER" id="PTHR22946">
    <property type="entry name" value="DIENELACTONE HYDROLASE DOMAIN-CONTAINING PROTEIN-RELATED"/>
    <property type="match status" value="1"/>
</dbReference>
<dbReference type="SUPFAM" id="SSF53474">
    <property type="entry name" value="alpha/beta-Hydrolases"/>
    <property type="match status" value="1"/>
</dbReference>